<keyword evidence="1 2" id="KW-0129">CBS domain</keyword>
<evidence type="ECO:0000313" key="4">
    <source>
        <dbReference type="EMBL" id="RCL39631.1"/>
    </source>
</evidence>
<dbReference type="Gene3D" id="3.10.580.10">
    <property type="entry name" value="CBS-domain"/>
    <property type="match status" value="1"/>
</dbReference>
<comment type="caution">
    <text evidence="4">The sequence shown here is derived from an EMBL/GenBank/DDBJ whole genome shotgun (WGS) entry which is preliminary data.</text>
</comment>
<feature type="domain" description="CBS" evidence="3">
    <location>
        <begin position="85"/>
        <end position="133"/>
    </location>
</feature>
<dbReference type="PANTHER" id="PTHR43080">
    <property type="entry name" value="CBS DOMAIN-CONTAINING PROTEIN CBSX3, MITOCHONDRIAL"/>
    <property type="match status" value="1"/>
</dbReference>
<dbReference type="InterPro" id="IPR051257">
    <property type="entry name" value="Diverse_CBS-Domain"/>
</dbReference>
<evidence type="ECO:0000259" key="3">
    <source>
        <dbReference type="PROSITE" id="PS51371"/>
    </source>
</evidence>
<feature type="domain" description="CBS" evidence="3">
    <location>
        <begin position="10"/>
        <end position="75"/>
    </location>
</feature>
<dbReference type="PROSITE" id="PS51371">
    <property type="entry name" value="CBS"/>
    <property type="match status" value="2"/>
</dbReference>
<accession>A0A368BQW0</accession>
<evidence type="ECO:0000256" key="1">
    <source>
        <dbReference type="ARBA" id="ARBA00023122"/>
    </source>
</evidence>
<evidence type="ECO:0000256" key="2">
    <source>
        <dbReference type="PROSITE-ProRule" id="PRU00703"/>
    </source>
</evidence>
<dbReference type="Proteomes" id="UP000253032">
    <property type="component" value="Unassembled WGS sequence"/>
</dbReference>
<dbReference type="Pfam" id="PF00571">
    <property type="entry name" value="CBS"/>
    <property type="match status" value="2"/>
</dbReference>
<dbReference type="EMBL" id="QOPC01000001">
    <property type="protein sequence ID" value="RCL39631.1"/>
    <property type="molecule type" value="Genomic_DNA"/>
</dbReference>
<dbReference type="InterPro" id="IPR044725">
    <property type="entry name" value="CBSX3_CBS_dom"/>
</dbReference>
<evidence type="ECO:0000313" key="5">
    <source>
        <dbReference type="Proteomes" id="UP000253032"/>
    </source>
</evidence>
<protein>
    <submittedName>
        <fullName evidence="4">CBS domain-containing protein</fullName>
    </submittedName>
</protein>
<sequence>MKKVKDHLNEQKFWDIFTISENSSLFEAASLMNKNKIGALMICRSGTESHLSKSSILGILTERDLVYALSGGPKTFEAKTVNDVMTRKLIHTCPETTNSEAKELMLSNQIRHLPVFSDEHLVGIISMRDVFKA</sequence>
<dbReference type="SUPFAM" id="SSF54631">
    <property type="entry name" value="CBS-domain pair"/>
    <property type="match status" value="1"/>
</dbReference>
<name>A0A368BQW0_9GAMM</name>
<dbReference type="SMART" id="SM00116">
    <property type="entry name" value="CBS"/>
    <property type="match status" value="2"/>
</dbReference>
<dbReference type="AlphaFoldDB" id="A0A368BQW0"/>
<dbReference type="PANTHER" id="PTHR43080:SF2">
    <property type="entry name" value="CBS DOMAIN-CONTAINING PROTEIN"/>
    <property type="match status" value="1"/>
</dbReference>
<dbReference type="InterPro" id="IPR000644">
    <property type="entry name" value="CBS_dom"/>
</dbReference>
<reference evidence="4 5" key="1">
    <citation type="journal article" date="2018" name="Microbiome">
        <title>Fine metagenomic profile of the Mediterranean stratified and mixed water columns revealed by assembly and recruitment.</title>
        <authorList>
            <person name="Haro-Moreno J.M."/>
            <person name="Lopez-Perez M."/>
            <person name="De La Torre J.R."/>
            <person name="Picazo A."/>
            <person name="Camacho A."/>
            <person name="Rodriguez-Valera F."/>
        </authorList>
    </citation>
    <scope>NUCLEOTIDE SEQUENCE [LARGE SCALE GENOMIC DNA]</scope>
    <source>
        <strain evidence="4">MED-G84</strain>
    </source>
</reference>
<dbReference type="InterPro" id="IPR046342">
    <property type="entry name" value="CBS_dom_sf"/>
</dbReference>
<proteinExistence type="predicted"/>
<dbReference type="CDD" id="cd04623">
    <property type="entry name" value="CBS_pair_bac_euk"/>
    <property type="match status" value="1"/>
</dbReference>
<gene>
    <name evidence="4" type="ORF">DBW98_00065</name>
</gene>
<organism evidence="4 5">
    <name type="scientific">SAR86 cluster bacterium</name>
    <dbReference type="NCBI Taxonomy" id="2030880"/>
    <lineage>
        <taxon>Bacteria</taxon>
        <taxon>Pseudomonadati</taxon>
        <taxon>Pseudomonadota</taxon>
        <taxon>Gammaproteobacteria</taxon>
        <taxon>SAR86 cluster</taxon>
    </lineage>
</organism>